<reference evidence="1" key="1">
    <citation type="submission" date="2020-02" db="EMBL/GenBank/DDBJ databases">
        <authorList>
            <person name="Meier V. D."/>
        </authorList>
    </citation>
    <scope>NUCLEOTIDE SEQUENCE</scope>
    <source>
        <strain evidence="1">AVDCRST_MAG79</strain>
    </source>
</reference>
<dbReference type="InterPro" id="IPR011009">
    <property type="entry name" value="Kinase-like_dom_sf"/>
</dbReference>
<sequence length="492" mass="52743">MFELLHPDGPPARCAIWGDACPDALRPERLRPRGAPVDVIVLAPAPHEFAEPGWLEDAAAGAAAVLAPDGLVCLIAPRRARRRARGLLRDAGLAVAEPPLIHVPTWTSDHHVFQLTADAARFAGREVFGGRSWKKRVAPLALERAAAGRLLAGALRHVTEVARRPGGRPLFEWLLRLGEQGATPPGTVIVRVRRRASRATALLHRVEPGGVRSELLAKLSLRDVSGSGWPRDTERIERFGAGAARAGAQVPRASRAQTIGGHPVLVQTRLPGRPAATIIAESPTRAAAVMEQVAAWLAVWNRATVRVCPADAALFEREITSHAALVVPRLAGGQAYHDWLAHSCAGLAGEPMPQVVAHGDLTMANVVVDDRGGMGVVDWETAHDRALPLGDAFYALADAAAATNRYADRVGDFVACFDRPGGRADHVGRLSVRVAVAARATPAVMLLAFHACWLHHAANEERDAGAGGDRPFLGILQWIADRHRTWRPRGWG</sequence>
<dbReference type="SUPFAM" id="SSF56112">
    <property type="entry name" value="Protein kinase-like (PK-like)"/>
    <property type="match status" value="1"/>
</dbReference>
<dbReference type="InterPro" id="IPR029063">
    <property type="entry name" value="SAM-dependent_MTases_sf"/>
</dbReference>
<evidence type="ECO:0000313" key="1">
    <source>
        <dbReference type="EMBL" id="CAA9524899.1"/>
    </source>
</evidence>
<name>A0A6J4TKQ9_9ACTN</name>
<proteinExistence type="predicted"/>
<dbReference type="Gene3D" id="3.90.1200.10">
    <property type="match status" value="1"/>
</dbReference>
<evidence type="ECO:0008006" key="2">
    <source>
        <dbReference type="Google" id="ProtNLM"/>
    </source>
</evidence>
<dbReference type="EMBL" id="CADCWC010000081">
    <property type="protein sequence ID" value="CAA9524899.1"/>
    <property type="molecule type" value="Genomic_DNA"/>
</dbReference>
<protein>
    <recommendedName>
        <fullName evidence="2">Aminoglycoside phosphotransferase domain-containing protein</fullName>
    </recommendedName>
</protein>
<organism evidence="1">
    <name type="scientific">uncultured Thermoleophilia bacterium</name>
    <dbReference type="NCBI Taxonomy" id="1497501"/>
    <lineage>
        <taxon>Bacteria</taxon>
        <taxon>Bacillati</taxon>
        <taxon>Actinomycetota</taxon>
        <taxon>Thermoleophilia</taxon>
        <taxon>environmental samples</taxon>
    </lineage>
</organism>
<dbReference type="SUPFAM" id="SSF53335">
    <property type="entry name" value="S-adenosyl-L-methionine-dependent methyltransferases"/>
    <property type="match status" value="1"/>
</dbReference>
<gene>
    <name evidence="1" type="ORF">AVDCRST_MAG79-441</name>
</gene>
<dbReference type="AlphaFoldDB" id="A0A6J4TKQ9"/>
<accession>A0A6J4TKQ9</accession>